<dbReference type="Proteomes" id="UP000735302">
    <property type="component" value="Unassembled WGS sequence"/>
</dbReference>
<name>A0AAV3ZH36_9GAST</name>
<sequence length="85" mass="9482">MEIIMAVSATSEVFTSSVYRQWEMKDHTLDYVYPPIPQITGHSPEPSTPVSTDITSDPNSPILKSLKCFFDCCVLNEIKSVVEGE</sequence>
<protein>
    <submittedName>
        <fullName evidence="1">Uncharacterized protein</fullName>
    </submittedName>
</protein>
<gene>
    <name evidence="1" type="ORF">PoB_002114200</name>
</gene>
<comment type="caution">
    <text evidence="1">The sequence shown here is derived from an EMBL/GenBank/DDBJ whole genome shotgun (WGS) entry which is preliminary data.</text>
</comment>
<reference evidence="1 2" key="1">
    <citation type="journal article" date="2021" name="Elife">
        <title>Chloroplast acquisition without the gene transfer in kleptoplastic sea slugs, Plakobranchus ocellatus.</title>
        <authorList>
            <person name="Maeda T."/>
            <person name="Takahashi S."/>
            <person name="Yoshida T."/>
            <person name="Shimamura S."/>
            <person name="Takaki Y."/>
            <person name="Nagai Y."/>
            <person name="Toyoda A."/>
            <person name="Suzuki Y."/>
            <person name="Arimoto A."/>
            <person name="Ishii H."/>
            <person name="Satoh N."/>
            <person name="Nishiyama T."/>
            <person name="Hasebe M."/>
            <person name="Maruyama T."/>
            <person name="Minagawa J."/>
            <person name="Obokata J."/>
            <person name="Shigenobu S."/>
        </authorList>
    </citation>
    <scope>NUCLEOTIDE SEQUENCE [LARGE SCALE GENOMIC DNA]</scope>
</reference>
<evidence type="ECO:0000313" key="2">
    <source>
        <dbReference type="Proteomes" id="UP000735302"/>
    </source>
</evidence>
<organism evidence="1 2">
    <name type="scientific">Plakobranchus ocellatus</name>
    <dbReference type="NCBI Taxonomy" id="259542"/>
    <lineage>
        <taxon>Eukaryota</taxon>
        <taxon>Metazoa</taxon>
        <taxon>Spiralia</taxon>
        <taxon>Lophotrochozoa</taxon>
        <taxon>Mollusca</taxon>
        <taxon>Gastropoda</taxon>
        <taxon>Heterobranchia</taxon>
        <taxon>Euthyneura</taxon>
        <taxon>Panpulmonata</taxon>
        <taxon>Sacoglossa</taxon>
        <taxon>Placobranchoidea</taxon>
        <taxon>Plakobranchidae</taxon>
        <taxon>Plakobranchus</taxon>
    </lineage>
</organism>
<keyword evidence="2" id="KW-1185">Reference proteome</keyword>
<proteinExistence type="predicted"/>
<evidence type="ECO:0000313" key="1">
    <source>
        <dbReference type="EMBL" id="GFN94636.1"/>
    </source>
</evidence>
<accession>A0AAV3ZH36</accession>
<dbReference type="AlphaFoldDB" id="A0AAV3ZH36"/>
<dbReference type="EMBL" id="BLXT01002468">
    <property type="protein sequence ID" value="GFN94636.1"/>
    <property type="molecule type" value="Genomic_DNA"/>
</dbReference>